<dbReference type="EMBL" id="JYDT01003015">
    <property type="protein sequence ID" value="KRY62773.1"/>
    <property type="molecule type" value="Genomic_DNA"/>
</dbReference>
<evidence type="ECO:0000313" key="1">
    <source>
        <dbReference type="EMBL" id="KRY46437.1"/>
    </source>
</evidence>
<organism evidence="2 4">
    <name type="scientific">Trichinella pseudospiralis</name>
    <name type="common">Parasitic roundworm</name>
    <dbReference type="NCBI Taxonomy" id="6337"/>
    <lineage>
        <taxon>Eukaryota</taxon>
        <taxon>Metazoa</taxon>
        <taxon>Ecdysozoa</taxon>
        <taxon>Nematoda</taxon>
        <taxon>Enoplea</taxon>
        <taxon>Dorylaimia</taxon>
        <taxon>Trichinellida</taxon>
        <taxon>Trichinellidae</taxon>
        <taxon>Trichinella</taxon>
    </lineage>
</organism>
<reference evidence="3 4" key="1">
    <citation type="submission" date="2015-01" db="EMBL/GenBank/DDBJ databases">
        <title>Evolution of Trichinella species and genotypes.</title>
        <authorList>
            <person name="Korhonen P.K."/>
            <person name="Edoardo P."/>
            <person name="Giuseppe L.R."/>
            <person name="Gasser R.B."/>
        </authorList>
    </citation>
    <scope>NUCLEOTIDE SEQUENCE [LARGE SCALE GENOMIC DNA]</scope>
    <source>
        <strain evidence="1">ISS13</strain>
        <strain evidence="2">ISS470</strain>
    </source>
</reference>
<gene>
    <name evidence="1" type="ORF">T4A_6010</name>
    <name evidence="2" type="ORF">T4D_5613</name>
</gene>
<accession>A0A0V1DMT3</accession>
<dbReference type="EMBL" id="JYDR01004025">
    <property type="protein sequence ID" value="KRY46437.1"/>
    <property type="molecule type" value="Genomic_DNA"/>
</dbReference>
<evidence type="ECO:0000313" key="4">
    <source>
        <dbReference type="Proteomes" id="UP000054995"/>
    </source>
</evidence>
<dbReference type="AlphaFoldDB" id="A0A0V1DMT3"/>
<evidence type="ECO:0000313" key="2">
    <source>
        <dbReference type="EMBL" id="KRY62773.1"/>
    </source>
</evidence>
<sequence>MELIPVKERAYPPVTRILRRKADQTMERGEKGNAWMVYCLLD</sequence>
<evidence type="ECO:0000313" key="3">
    <source>
        <dbReference type="Proteomes" id="UP000054632"/>
    </source>
</evidence>
<protein>
    <submittedName>
        <fullName evidence="2">Uncharacterized protein</fullName>
    </submittedName>
</protein>
<keyword evidence="4" id="KW-1185">Reference proteome</keyword>
<dbReference type="Proteomes" id="UP000054995">
    <property type="component" value="Unassembled WGS sequence"/>
</dbReference>
<dbReference type="Proteomes" id="UP000054632">
    <property type="component" value="Unassembled WGS sequence"/>
</dbReference>
<name>A0A0V1DMT3_TRIPS</name>
<proteinExistence type="predicted"/>
<comment type="caution">
    <text evidence="2">The sequence shown here is derived from an EMBL/GenBank/DDBJ whole genome shotgun (WGS) entry which is preliminary data.</text>
</comment>